<proteinExistence type="predicted"/>
<dbReference type="AlphaFoldDB" id="A0A0A9XUF7"/>
<feature type="non-terminal residue" evidence="1">
    <location>
        <position position="1"/>
    </location>
</feature>
<accession>A0A0A9XUF7</accession>
<evidence type="ECO:0000313" key="1">
    <source>
        <dbReference type="EMBL" id="JAG24372.1"/>
    </source>
</evidence>
<organism evidence="1">
    <name type="scientific">Lygus hesperus</name>
    <name type="common">Western plant bug</name>
    <dbReference type="NCBI Taxonomy" id="30085"/>
    <lineage>
        <taxon>Eukaryota</taxon>
        <taxon>Metazoa</taxon>
        <taxon>Ecdysozoa</taxon>
        <taxon>Arthropoda</taxon>
        <taxon>Hexapoda</taxon>
        <taxon>Insecta</taxon>
        <taxon>Pterygota</taxon>
        <taxon>Neoptera</taxon>
        <taxon>Paraneoptera</taxon>
        <taxon>Hemiptera</taxon>
        <taxon>Heteroptera</taxon>
        <taxon>Panheteroptera</taxon>
        <taxon>Cimicomorpha</taxon>
        <taxon>Miridae</taxon>
        <taxon>Mirini</taxon>
        <taxon>Lygus</taxon>
    </lineage>
</organism>
<reference evidence="1" key="2">
    <citation type="submission" date="2014-07" db="EMBL/GenBank/DDBJ databases">
        <authorList>
            <person name="Hull J."/>
        </authorList>
    </citation>
    <scope>NUCLEOTIDE SEQUENCE</scope>
</reference>
<dbReference type="EMBL" id="GBHO01019232">
    <property type="protein sequence ID" value="JAG24372.1"/>
    <property type="molecule type" value="Transcribed_RNA"/>
</dbReference>
<name>A0A0A9XUF7_LYGHE</name>
<protein>
    <submittedName>
        <fullName evidence="1">Uncharacterized protein</fullName>
    </submittedName>
</protein>
<gene>
    <name evidence="1" type="ORF">CM83_105873</name>
</gene>
<reference evidence="1" key="1">
    <citation type="journal article" date="2014" name="PLoS ONE">
        <title>Transcriptome-Based Identification of ABC Transporters in the Western Tarnished Plant Bug Lygus hesperus.</title>
        <authorList>
            <person name="Hull J.J."/>
            <person name="Chaney K."/>
            <person name="Geib S.M."/>
            <person name="Fabrick J.A."/>
            <person name="Brent C.S."/>
            <person name="Walsh D."/>
            <person name="Lavine L.C."/>
        </authorList>
    </citation>
    <scope>NUCLEOTIDE SEQUENCE</scope>
</reference>
<sequence>NQQPSELNMAVSTPQRSIISANSNRSSPNDIDYNFDSDPLAEITKYSSKKRSFKRKKRSRAHRRIDSWKVTEVIPIPKLQFPEKFNSAEEVPALPFKQQIDENSNVYLFG</sequence>
<feature type="non-terminal residue" evidence="1">
    <location>
        <position position="110"/>
    </location>
</feature>